<organism evidence="2 3">
    <name type="scientific">Phytophthora oleae</name>
    <dbReference type="NCBI Taxonomy" id="2107226"/>
    <lineage>
        <taxon>Eukaryota</taxon>
        <taxon>Sar</taxon>
        <taxon>Stramenopiles</taxon>
        <taxon>Oomycota</taxon>
        <taxon>Peronosporomycetes</taxon>
        <taxon>Peronosporales</taxon>
        <taxon>Peronosporaceae</taxon>
        <taxon>Phytophthora</taxon>
    </lineage>
</organism>
<evidence type="ECO:0000313" key="3">
    <source>
        <dbReference type="Proteomes" id="UP001632037"/>
    </source>
</evidence>
<dbReference type="EMBL" id="JBIMZQ010000066">
    <property type="protein sequence ID" value="KAL3657337.1"/>
    <property type="molecule type" value="Genomic_DNA"/>
</dbReference>
<feature type="compositionally biased region" description="Polar residues" evidence="1">
    <location>
        <begin position="130"/>
        <end position="141"/>
    </location>
</feature>
<gene>
    <name evidence="2" type="ORF">V7S43_017843</name>
</gene>
<keyword evidence="3" id="KW-1185">Reference proteome</keyword>
<dbReference type="AlphaFoldDB" id="A0ABD3EUJ5"/>
<feature type="region of interest" description="Disordered" evidence="1">
    <location>
        <begin position="107"/>
        <end position="152"/>
    </location>
</feature>
<comment type="caution">
    <text evidence="2">The sequence shown here is derived from an EMBL/GenBank/DDBJ whole genome shotgun (WGS) entry which is preliminary data.</text>
</comment>
<feature type="compositionally biased region" description="Basic residues" evidence="1">
    <location>
        <begin position="143"/>
        <end position="152"/>
    </location>
</feature>
<protein>
    <submittedName>
        <fullName evidence="2">Uncharacterized protein</fullName>
    </submittedName>
</protein>
<sequence length="152" mass="16741">MVFRFNELRGCRQRSRQRSRRSKCAIVCASSRNISTGELQSALGGGIEESLNAVNEQSHYDALSGLVRQYVLLEDAFIDDKKRAHKNKADAAIATRCSSEIVDEAMAHRALRQDDDTSSSSLSDSDDTSAGTPTKAQTTKSPAPKRKNVFFK</sequence>
<evidence type="ECO:0000313" key="2">
    <source>
        <dbReference type="EMBL" id="KAL3657337.1"/>
    </source>
</evidence>
<reference evidence="2 3" key="1">
    <citation type="submission" date="2024-09" db="EMBL/GenBank/DDBJ databases">
        <title>Genome sequencing and assembly of Phytophthora oleae, isolate VK10A, causative agent of rot of olive drupes.</title>
        <authorList>
            <person name="Conti Taguali S."/>
            <person name="Riolo M."/>
            <person name="La Spada F."/>
            <person name="Cacciola S.O."/>
            <person name="Dionisio G."/>
        </authorList>
    </citation>
    <scope>NUCLEOTIDE SEQUENCE [LARGE SCALE GENOMIC DNA]</scope>
    <source>
        <strain evidence="2 3">VK10A</strain>
    </source>
</reference>
<proteinExistence type="predicted"/>
<name>A0ABD3EUJ5_9STRA</name>
<evidence type="ECO:0000256" key="1">
    <source>
        <dbReference type="SAM" id="MobiDB-lite"/>
    </source>
</evidence>
<accession>A0ABD3EUJ5</accession>
<dbReference type="Proteomes" id="UP001632037">
    <property type="component" value="Unassembled WGS sequence"/>
</dbReference>